<dbReference type="AlphaFoldDB" id="T0RFM5"/>
<gene>
    <name evidence="1" type="ORF">SDRG_11278</name>
</gene>
<evidence type="ECO:0000313" key="2">
    <source>
        <dbReference type="Proteomes" id="UP000030762"/>
    </source>
</evidence>
<sequence length="69" mass="7897">MMTSILHGYKRSVATYKQKGQMKMTEVKEPLSMDDPLLSKMAHAFLVFCWNLATRAASRATIMYEHITS</sequence>
<dbReference type="VEuPathDB" id="FungiDB:SDRG_11278"/>
<keyword evidence="2" id="KW-1185">Reference proteome</keyword>
<dbReference type="EMBL" id="JH767171">
    <property type="protein sequence ID" value="EQC31093.1"/>
    <property type="molecule type" value="Genomic_DNA"/>
</dbReference>
<dbReference type="Proteomes" id="UP000030762">
    <property type="component" value="Unassembled WGS sequence"/>
</dbReference>
<dbReference type="OrthoDB" id="79152at2759"/>
<name>T0RFM5_SAPDV</name>
<accession>T0RFM5</accession>
<reference evidence="1 2" key="1">
    <citation type="submission" date="2012-04" db="EMBL/GenBank/DDBJ databases">
        <title>The Genome Sequence of Saprolegnia declina VS20.</title>
        <authorList>
            <consortium name="The Broad Institute Genome Sequencing Platform"/>
            <person name="Russ C."/>
            <person name="Nusbaum C."/>
            <person name="Tyler B."/>
            <person name="van West P."/>
            <person name="Dieguez-Uribeondo J."/>
            <person name="de Bruijn I."/>
            <person name="Tripathy S."/>
            <person name="Jiang R."/>
            <person name="Young S.K."/>
            <person name="Zeng Q."/>
            <person name="Gargeya S."/>
            <person name="Fitzgerald M."/>
            <person name="Haas B."/>
            <person name="Abouelleil A."/>
            <person name="Alvarado L."/>
            <person name="Arachchi H.M."/>
            <person name="Berlin A."/>
            <person name="Chapman S.B."/>
            <person name="Goldberg J."/>
            <person name="Griggs A."/>
            <person name="Gujja S."/>
            <person name="Hansen M."/>
            <person name="Howarth C."/>
            <person name="Imamovic A."/>
            <person name="Larimer J."/>
            <person name="McCowen C."/>
            <person name="Montmayeur A."/>
            <person name="Murphy C."/>
            <person name="Neiman D."/>
            <person name="Pearson M."/>
            <person name="Priest M."/>
            <person name="Roberts A."/>
            <person name="Saif S."/>
            <person name="Shea T."/>
            <person name="Sisk P."/>
            <person name="Sykes S."/>
            <person name="Wortman J."/>
            <person name="Nusbaum C."/>
            <person name="Birren B."/>
        </authorList>
    </citation>
    <scope>NUCLEOTIDE SEQUENCE [LARGE SCALE GENOMIC DNA]</scope>
    <source>
        <strain evidence="1 2">VS20</strain>
    </source>
</reference>
<protein>
    <submittedName>
        <fullName evidence="1">Uncharacterized protein</fullName>
    </submittedName>
</protein>
<organism evidence="1 2">
    <name type="scientific">Saprolegnia diclina (strain VS20)</name>
    <dbReference type="NCBI Taxonomy" id="1156394"/>
    <lineage>
        <taxon>Eukaryota</taxon>
        <taxon>Sar</taxon>
        <taxon>Stramenopiles</taxon>
        <taxon>Oomycota</taxon>
        <taxon>Saprolegniomycetes</taxon>
        <taxon>Saprolegniales</taxon>
        <taxon>Saprolegniaceae</taxon>
        <taxon>Saprolegnia</taxon>
    </lineage>
</organism>
<dbReference type="InParanoid" id="T0RFM5"/>
<proteinExistence type="predicted"/>
<dbReference type="GeneID" id="19952005"/>
<dbReference type="RefSeq" id="XP_008615532.1">
    <property type="nucleotide sequence ID" value="XM_008617310.1"/>
</dbReference>
<evidence type="ECO:0000313" key="1">
    <source>
        <dbReference type="EMBL" id="EQC31093.1"/>
    </source>
</evidence>